<dbReference type="Proteomes" id="UP000277803">
    <property type="component" value="Unassembled WGS sequence"/>
</dbReference>
<dbReference type="AlphaFoldDB" id="A0A3A6WKF3"/>
<protein>
    <submittedName>
        <fullName evidence="1">Uncharacterized protein</fullName>
    </submittedName>
</protein>
<evidence type="ECO:0000313" key="1">
    <source>
        <dbReference type="EMBL" id="RJY51341.1"/>
    </source>
</evidence>
<proteinExistence type="predicted"/>
<sequence>MNVNHVLLIFKSALEYADFKGINNLLADNCQYINVERNILKNGKIEVYDFLNSLAKRTRDDNLAVYAHMMTLSEGTNEKEFFYEGERGLAIAYNEIDNYAIGMFIELDSNNFINKIIVSNNIPSFRLDKHRAENNSPPIDYIFYKKPVDFLDWLTAISIWLETGYVDEHSFYDSLADECCVHFQRKNQEPILLLGKEEIINDFDKMMNLFFYTMPHIIRDKNNRSFIKYGLMTIEIGRSLAGPANSVHIYIDDSED</sequence>
<evidence type="ECO:0000313" key="2">
    <source>
        <dbReference type="Proteomes" id="UP000277803"/>
    </source>
</evidence>
<accession>A0A3A6WKF3</accession>
<gene>
    <name evidence="1" type="ORF">D2965_01580</name>
</gene>
<comment type="caution">
    <text evidence="1">The sequence shown here is derived from an EMBL/GenBank/DDBJ whole genome shotgun (WGS) entry which is preliminary data.</text>
</comment>
<reference evidence="1 2" key="1">
    <citation type="submission" date="2018-09" db="EMBL/GenBank/DDBJ databases">
        <title>Genome sequence of Veillonella atypica isolated from periodontal Korean patients.</title>
        <authorList>
            <person name="Lee J.-H."/>
            <person name="Moon J.-H."/>
            <person name="Shin S.-Y."/>
        </authorList>
    </citation>
    <scope>NUCLEOTIDE SEQUENCE [LARGE SCALE GENOMIC DNA]</scope>
    <source>
        <strain evidence="1 2">KHUD_V1</strain>
    </source>
</reference>
<organism evidence="1 2">
    <name type="scientific">Veillonella atypica</name>
    <dbReference type="NCBI Taxonomy" id="39777"/>
    <lineage>
        <taxon>Bacteria</taxon>
        <taxon>Bacillati</taxon>
        <taxon>Bacillota</taxon>
        <taxon>Negativicutes</taxon>
        <taxon>Veillonellales</taxon>
        <taxon>Veillonellaceae</taxon>
        <taxon>Veillonella</taxon>
    </lineage>
</organism>
<dbReference type="EMBL" id="QXZZ01000007">
    <property type="protein sequence ID" value="RJY51341.1"/>
    <property type="molecule type" value="Genomic_DNA"/>
</dbReference>
<name>A0A3A6WKF3_9FIRM</name>
<dbReference type="RefSeq" id="WP_119982112.1">
    <property type="nucleotide sequence ID" value="NZ_QXZZ01000007.1"/>
</dbReference>